<dbReference type="InterPro" id="IPR006091">
    <property type="entry name" value="Acyl-CoA_Oxase/DH_mid-dom"/>
</dbReference>
<evidence type="ECO:0000256" key="23">
    <source>
        <dbReference type="ARBA" id="ARBA00069359"/>
    </source>
</evidence>
<comment type="pathway">
    <text evidence="2">Lipid metabolism; fatty acid metabolism.</text>
</comment>
<dbReference type="Pfam" id="PF12806">
    <property type="entry name" value="Acyl-CoA_dh_C"/>
    <property type="match status" value="1"/>
</dbReference>
<dbReference type="SUPFAM" id="SSF47203">
    <property type="entry name" value="Acyl-CoA dehydrogenase C-terminal domain-like"/>
    <property type="match status" value="1"/>
</dbReference>
<evidence type="ECO:0000256" key="8">
    <source>
        <dbReference type="ARBA" id="ARBA00022630"/>
    </source>
</evidence>
<dbReference type="OrthoDB" id="2769798at2"/>
<evidence type="ECO:0000256" key="7">
    <source>
        <dbReference type="ARBA" id="ARBA00012046"/>
    </source>
</evidence>
<evidence type="ECO:0000256" key="14">
    <source>
        <dbReference type="ARBA" id="ARBA00048375"/>
    </source>
</evidence>
<evidence type="ECO:0000256" key="11">
    <source>
        <dbReference type="ARBA" id="ARBA00023002"/>
    </source>
</evidence>
<comment type="subunit">
    <text evidence="4">Homodimer.</text>
</comment>
<feature type="domain" description="Acyl-CoA oxidase/dehydrogenase middle" evidence="29">
    <location>
        <begin position="162"/>
        <end position="271"/>
    </location>
</feature>
<dbReference type="InterPro" id="IPR025878">
    <property type="entry name" value="Acyl-CoA_dh-like_C_dom"/>
</dbReference>
<evidence type="ECO:0000256" key="15">
    <source>
        <dbReference type="ARBA" id="ARBA00049247"/>
    </source>
</evidence>
<comment type="catalytic activity">
    <reaction evidence="15">
        <text>a long-chain 2,3-saturated fatty acyl-CoA + oxidized [electron-transfer flavoprotein] + H(+) = a long-chain (2E)-enoyl-CoA + reduced [electron-transfer flavoprotein]</text>
        <dbReference type="Rhea" id="RHEA:17721"/>
        <dbReference type="Rhea" id="RHEA-COMP:10685"/>
        <dbReference type="Rhea" id="RHEA-COMP:10686"/>
        <dbReference type="ChEBI" id="CHEBI:15378"/>
        <dbReference type="ChEBI" id="CHEBI:57692"/>
        <dbReference type="ChEBI" id="CHEBI:58307"/>
        <dbReference type="ChEBI" id="CHEBI:83721"/>
        <dbReference type="ChEBI" id="CHEBI:83727"/>
        <dbReference type="EC" id="1.3.8.8"/>
    </reaction>
</comment>
<evidence type="ECO:0000259" key="29">
    <source>
        <dbReference type="Pfam" id="PF02770"/>
    </source>
</evidence>
<dbReference type="GO" id="GO:0004466">
    <property type="term" value="F:long-chain fatty acyl-CoA dehydrogenase activity"/>
    <property type="evidence" value="ECO:0007669"/>
    <property type="project" value="UniProtKB-EC"/>
</dbReference>
<keyword evidence="32" id="KW-1185">Reference proteome</keyword>
<dbReference type="PANTHER" id="PTHR42803:SF1">
    <property type="entry name" value="BROAD-SPECIFICITY LINEAR ACYL-COA DEHYDROGENASE FADE5"/>
    <property type="match status" value="1"/>
</dbReference>
<evidence type="ECO:0000256" key="16">
    <source>
        <dbReference type="ARBA" id="ARBA00050315"/>
    </source>
</evidence>
<comment type="catalytic activity">
    <reaction evidence="20">
        <text>octadecanoyl-CoA + oxidized [electron-transfer flavoprotein] + H(+) = (2E)-octadecenoyl-CoA + reduced [electron-transfer flavoprotein]</text>
        <dbReference type="Rhea" id="RHEA:47240"/>
        <dbReference type="Rhea" id="RHEA-COMP:10685"/>
        <dbReference type="Rhea" id="RHEA-COMP:10686"/>
        <dbReference type="ChEBI" id="CHEBI:15378"/>
        <dbReference type="ChEBI" id="CHEBI:57394"/>
        <dbReference type="ChEBI" id="CHEBI:57692"/>
        <dbReference type="ChEBI" id="CHEBI:58307"/>
        <dbReference type="ChEBI" id="CHEBI:71412"/>
    </reaction>
</comment>
<evidence type="ECO:0000256" key="9">
    <source>
        <dbReference type="ARBA" id="ARBA00022827"/>
    </source>
</evidence>
<dbReference type="EMBL" id="VDLX02000024">
    <property type="protein sequence ID" value="KAB8188671.1"/>
    <property type="molecule type" value="Genomic_DNA"/>
</dbReference>
<comment type="catalytic activity">
    <reaction evidence="21">
        <text>oxidized [electron-transfer flavoprotein] + hexadecanoyl-CoA + H(+) = (2E)-hexadecenoyl-CoA + reduced [electron-transfer flavoprotein]</text>
        <dbReference type="Rhea" id="RHEA:43448"/>
        <dbReference type="Rhea" id="RHEA-COMP:10685"/>
        <dbReference type="Rhea" id="RHEA-COMP:10686"/>
        <dbReference type="ChEBI" id="CHEBI:15378"/>
        <dbReference type="ChEBI" id="CHEBI:57379"/>
        <dbReference type="ChEBI" id="CHEBI:57692"/>
        <dbReference type="ChEBI" id="CHEBI:58307"/>
        <dbReference type="ChEBI" id="CHEBI:61526"/>
    </reaction>
</comment>
<dbReference type="EC" id="1.3.8.1" evidence="7"/>
<evidence type="ECO:0000256" key="20">
    <source>
        <dbReference type="ARBA" id="ARBA00050877"/>
    </source>
</evidence>
<keyword evidence="8 27" id="KW-0285">Flavoprotein</keyword>
<evidence type="ECO:0000259" key="28">
    <source>
        <dbReference type="Pfam" id="PF00441"/>
    </source>
</evidence>
<dbReference type="Pfam" id="PF02770">
    <property type="entry name" value="Acyl-CoA_dh_M"/>
    <property type="match status" value="1"/>
</dbReference>
<evidence type="ECO:0000256" key="6">
    <source>
        <dbReference type="ARBA" id="ARBA00012040"/>
    </source>
</evidence>
<evidence type="ECO:0000256" key="19">
    <source>
        <dbReference type="ARBA" id="ARBA00050703"/>
    </source>
</evidence>
<evidence type="ECO:0000256" key="26">
    <source>
        <dbReference type="ARBA" id="ARBA00077336"/>
    </source>
</evidence>
<dbReference type="FunFam" id="2.40.110.20:FF:000001">
    <property type="entry name" value="Acyl-CoA dehydrogenase AidB"/>
    <property type="match status" value="1"/>
</dbReference>
<dbReference type="InterPro" id="IPR009100">
    <property type="entry name" value="AcylCoA_DH/oxidase_NM_dom_sf"/>
</dbReference>
<name>A0A5C4VF75_9ACTN</name>
<comment type="function">
    <text evidence="22">Acyl-CoA dehydrogenase that exhibits broad specificity for linear acyl-CoA substrates, with a preference for long-chain substrates.</text>
</comment>
<reference evidence="31 32" key="1">
    <citation type="submission" date="2019-10" db="EMBL/GenBank/DDBJ databases">
        <title>Nonomuraea sp. nov., isolated from Phyllanthus amarus.</title>
        <authorList>
            <person name="Klykleung N."/>
            <person name="Tanasupawat S."/>
        </authorList>
    </citation>
    <scope>NUCLEOTIDE SEQUENCE [LARGE SCALE GENOMIC DNA]</scope>
    <source>
        <strain evidence="31 32">PA1-10</strain>
    </source>
</reference>
<comment type="catalytic activity">
    <reaction evidence="18">
        <text>butanoyl-CoA + oxidized [electron-transfer flavoprotein] + H(+) = (2E)-butenoyl-CoA + reduced [electron-transfer flavoprotein]</text>
        <dbReference type="Rhea" id="RHEA:24004"/>
        <dbReference type="Rhea" id="RHEA-COMP:10685"/>
        <dbReference type="Rhea" id="RHEA-COMP:10686"/>
        <dbReference type="ChEBI" id="CHEBI:15378"/>
        <dbReference type="ChEBI" id="CHEBI:57332"/>
        <dbReference type="ChEBI" id="CHEBI:57371"/>
        <dbReference type="ChEBI" id="CHEBI:57692"/>
        <dbReference type="ChEBI" id="CHEBI:58307"/>
    </reaction>
</comment>
<comment type="cofactor">
    <cofactor evidence="1 27">
        <name>FAD</name>
        <dbReference type="ChEBI" id="CHEBI:57692"/>
    </cofactor>
</comment>
<evidence type="ECO:0000256" key="17">
    <source>
        <dbReference type="ARBA" id="ARBA00050336"/>
    </source>
</evidence>
<comment type="caution">
    <text evidence="31">The sequence shown here is derived from an EMBL/GenBank/DDBJ whole genome shotgun (WGS) entry which is preliminary data.</text>
</comment>
<dbReference type="GO" id="GO:0006631">
    <property type="term" value="P:fatty acid metabolic process"/>
    <property type="evidence" value="ECO:0007669"/>
    <property type="project" value="UniProtKB-KW"/>
</dbReference>
<evidence type="ECO:0000313" key="32">
    <source>
        <dbReference type="Proteomes" id="UP000312512"/>
    </source>
</evidence>
<comment type="catalytic activity">
    <reaction evidence="14">
        <text>hexanoyl-CoA + oxidized [electron-transfer flavoprotein] + H(+) = (2E)-hexenoyl-CoA + reduced [electron-transfer flavoprotein]</text>
        <dbReference type="Rhea" id="RHEA:43464"/>
        <dbReference type="Rhea" id="RHEA-COMP:10685"/>
        <dbReference type="Rhea" id="RHEA-COMP:10686"/>
        <dbReference type="ChEBI" id="CHEBI:15378"/>
        <dbReference type="ChEBI" id="CHEBI:57692"/>
        <dbReference type="ChEBI" id="CHEBI:58307"/>
        <dbReference type="ChEBI" id="CHEBI:62077"/>
        <dbReference type="ChEBI" id="CHEBI:62620"/>
    </reaction>
</comment>
<evidence type="ECO:0000256" key="10">
    <source>
        <dbReference type="ARBA" id="ARBA00022832"/>
    </source>
</evidence>
<feature type="domain" description="Acyl-CoA dehydrogenase/oxidase C-terminal" evidence="28">
    <location>
        <begin position="286"/>
        <end position="448"/>
    </location>
</feature>
<accession>A0A5C4VF75</accession>
<dbReference type="RefSeq" id="WP_139636951.1">
    <property type="nucleotide sequence ID" value="NZ_CP045572.1"/>
</dbReference>
<dbReference type="EC" id="1.3.8.8" evidence="6"/>
<evidence type="ECO:0000259" key="30">
    <source>
        <dbReference type="Pfam" id="PF12806"/>
    </source>
</evidence>
<evidence type="ECO:0000256" key="22">
    <source>
        <dbReference type="ARBA" id="ARBA00054301"/>
    </source>
</evidence>
<dbReference type="InterPro" id="IPR052166">
    <property type="entry name" value="Diverse_Acyl-CoA_DH"/>
</dbReference>
<comment type="catalytic activity">
    <reaction evidence="13">
        <text>a medium-chain 2,3-saturated fatty acyl-CoA + oxidized [electron-transfer flavoprotein] + H(+) = a medium-chain (2E)-enoyl-CoA + reduced [electron-transfer flavoprotein]</text>
        <dbReference type="Rhea" id="RHEA:14477"/>
        <dbReference type="Rhea" id="RHEA-COMP:10685"/>
        <dbReference type="Rhea" id="RHEA-COMP:10686"/>
        <dbReference type="ChEBI" id="CHEBI:15378"/>
        <dbReference type="ChEBI" id="CHEBI:57692"/>
        <dbReference type="ChEBI" id="CHEBI:58307"/>
        <dbReference type="ChEBI" id="CHEBI:83723"/>
        <dbReference type="ChEBI" id="CHEBI:83726"/>
        <dbReference type="EC" id="1.3.8.7"/>
    </reaction>
</comment>
<dbReference type="GO" id="GO:0016937">
    <property type="term" value="F:short-chain fatty acyl-CoA dehydrogenase activity"/>
    <property type="evidence" value="ECO:0007669"/>
    <property type="project" value="UniProtKB-EC"/>
</dbReference>
<keyword evidence="10" id="KW-0276">Fatty acid metabolism</keyword>
<evidence type="ECO:0000256" key="13">
    <source>
        <dbReference type="ARBA" id="ARBA00047882"/>
    </source>
</evidence>
<evidence type="ECO:0000256" key="1">
    <source>
        <dbReference type="ARBA" id="ARBA00001974"/>
    </source>
</evidence>
<protein>
    <recommendedName>
        <fullName evidence="23">Broad-specificity linear acyl-CoA dehydrogenase FadE5</fullName>
        <ecNumber evidence="7">1.3.8.1</ecNumber>
        <ecNumber evidence="5">1.3.8.7</ecNumber>
        <ecNumber evidence="6">1.3.8.8</ecNumber>
    </recommendedName>
    <alternativeName>
        <fullName evidence="25">Long-chain-acyl-CoA dehydrogenase</fullName>
    </alternativeName>
    <alternativeName>
        <fullName evidence="26">Medium-chain-acyl-CoA dehydrogenase</fullName>
    </alternativeName>
    <alternativeName>
        <fullName evidence="24">Short-chain-acyl-CoA dehydrogenase</fullName>
    </alternativeName>
</protein>
<dbReference type="SUPFAM" id="SSF56645">
    <property type="entry name" value="Acyl-CoA dehydrogenase NM domain-like"/>
    <property type="match status" value="1"/>
</dbReference>
<evidence type="ECO:0000256" key="18">
    <source>
        <dbReference type="ARBA" id="ARBA00050695"/>
    </source>
</evidence>
<comment type="catalytic activity">
    <reaction evidence="16">
        <text>a short-chain 2,3-saturated fatty acyl-CoA + oxidized [electron-transfer flavoprotein] + H(+) = a short-chain (2E)-enoyl-CoA + reduced [electron-transfer flavoprotein]</text>
        <dbReference type="Rhea" id="RHEA:47196"/>
        <dbReference type="Rhea" id="RHEA-COMP:10685"/>
        <dbReference type="Rhea" id="RHEA-COMP:10686"/>
        <dbReference type="ChEBI" id="CHEBI:15378"/>
        <dbReference type="ChEBI" id="CHEBI:57692"/>
        <dbReference type="ChEBI" id="CHEBI:58307"/>
        <dbReference type="ChEBI" id="CHEBI:87487"/>
        <dbReference type="ChEBI" id="CHEBI:87488"/>
        <dbReference type="EC" id="1.3.8.1"/>
    </reaction>
</comment>
<evidence type="ECO:0000256" key="2">
    <source>
        <dbReference type="ARBA" id="ARBA00004872"/>
    </source>
</evidence>
<keyword evidence="9 27" id="KW-0274">FAD</keyword>
<keyword evidence="12" id="KW-0443">Lipid metabolism</keyword>
<dbReference type="PANTHER" id="PTHR42803">
    <property type="entry name" value="ACYL-COA DEHYDROGENASE"/>
    <property type="match status" value="1"/>
</dbReference>
<dbReference type="InterPro" id="IPR036250">
    <property type="entry name" value="AcylCo_DH-like_C"/>
</dbReference>
<dbReference type="Gene3D" id="1.20.140.10">
    <property type="entry name" value="Butyryl-CoA Dehydrogenase, subunit A, domain 3"/>
    <property type="match status" value="1"/>
</dbReference>
<evidence type="ECO:0000256" key="24">
    <source>
        <dbReference type="ARBA" id="ARBA00075470"/>
    </source>
</evidence>
<evidence type="ECO:0000313" key="31">
    <source>
        <dbReference type="EMBL" id="KAB8188671.1"/>
    </source>
</evidence>
<evidence type="ECO:0000256" key="27">
    <source>
        <dbReference type="RuleBase" id="RU362125"/>
    </source>
</evidence>
<dbReference type="EC" id="1.3.8.7" evidence="5"/>
<dbReference type="FunFam" id="1.20.140.10:FF:000016">
    <property type="entry name" value="Acyl-CoA dehydrogenase FadE5"/>
    <property type="match status" value="1"/>
</dbReference>
<organism evidence="31 32">
    <name type="scientific">Nonomuraea phyllanthi</name>
    <dbReference type="NCBI Taxonomy" id="2219224"/>
    <lineage>
        <taxon>Bacteria</taxon>
        <taxon>Bacillati</taxon>
        <taxon>Actinomycetota</taxon>
        <taxon>Actinomycetes</taxon>
        <taxon>Streptosporangiales</taxon>
        <taxon>Streptosporangiaceae</taxon>
        <taxon>Nonomuraea</taxon>
    </lineage>
</organism>
<evidence type="ECO:0000256" key="5">
    <source>
        <dbReference type="ARBA" id="ARBA00012033"/>
    </source>
</evidence>
<dbReference type="GO" id="GO:0070991">
    <property type="term" value="F:medium-chain fatty acyl-CoA dehydrogenase activity"/>
    <property type="evidence" value="ECO:0007669"/>
    <property type="project" value="UniProtKB-EC"/>
</dbReference>
<accession>A0A5P9Z687</accession>
<comment type="similarity">
    <text evidence="3 27">Belongs to the acyl-CoA dehydrogenase family.</text>
</comment>
<proteinExistence type="inferred from homology"/>
<evidence type="ECO:0000256" key="3">
    <source>
        <dbReference type="ARBA" id="ARBA00009347"/>
    </source>
</evidence>
<dbReference type="GO" id="GO:0005886">
    <property type="term" value="C:plasma membrane"/>
    <property type="evidence" value="ECO:0007669"/>
    <property type="project" value="TreeGrafter"/>
</dbReference>
<dbReference type="AlphaFoldDB" id="A0A5C4VF75"/>
<dbReference type="InterPro" id="IPR009075">
    <property type="entry name" value="AcylCo_DH/oxidase_C"/>
</dbReference>
<dbReference type="Pfam" id="PF00441">
    <property type="entry name" value="Acyl-CoA_dh_1"/>
    <property type="match status" value="1"/>
</dbReference>
<gene>
    <name evidence="31" type="ORF">FH608_043785</name>
</gene>
<sequence length="601" mass="65908">MGHYKSNVRDLEFNLFEVFGRREILGTGPFADVDEDVARGILDEVNRLATGVLADSFEEGDRHPPVFDPETSSVTVPEGFKKSFRALVEGGWPKLDLPADLGGPGIPRSLAWATAELVLGSNPALYMYAAGPNFAYTLWKVGTPEQRRFAELAIEREWGATMVLTEPDAGSDVGAGRTRAVRQEDGSWHIEGVKRFITSAEHDMSENIFHLVLARPEGHGPGTKGLSMFLVPKYLVDLETGELGERNGVYVTNVEKKMGLKVSTTCELTFGDKHPAIGYLVGDVHQGIRQMFMVIEHARMMVGTKAIATLSTGYLNALEYARSRVQGADLTRMADKGAPRVTIAHHPDVRRELMLQKAYAEGMRALVLYTATFQDTLLVDPDDRHAQEMNDLLLPLVKGVGSERSYELLSRSLQTLGGSGYLQDYPIEQYIRDARIDSLYEGTTAIQGLDLFFRKILRNQGAAVGSLLAEIGEFAGSEAGNGRLKEERKLLAEAAAEVKAMGDTMAGWALTSLETPSEVYKVGLNTTRLLLALGDLVIGWLLLRQAEVALARLADGEDPFYQGKVAAAGFFARTVLPRLAAERRVVDSTGQELMELPEEAF</sequence>
<evidence type="ECO:0000256" key="12">
    <source>
        <dbReference type="ARBA" id="ARBA00023098"/>
    </source>
</evidence>
<evidence type="ECO:0000256" key="4">
    <source>
        <dbReference type="ARBA" id="ARBA00011738"/>
    </source>
</evidence>
<comment type="catalytic activity">
    <reaction evidence="19">
        <text>decanoyl-CoA + oxidized [electron-transfer flavoprotein] + H(+) = (2E)-decenoyl-CoA + reduced [electron-transfer flavoprotein]</text>
        <dbReference type="Rhea" id="RHEA:48176"/>
        <dbReference type="Rhea" id="RHEA-COMP:10685"/>
        <dbReference type="Rhea" id="RHEA-COMP:10686"/>
        <dbReference type="ChEBI" id="CHEBI:15378"/>
        <dbReference type="ChEBI" id="CHEBI:57692"/>
        <dbReference type="ChEBI" id="CHEBI:58307"/>
        <dbReference type="ChEBI" id="CHEBI:61406"/>
        <dbReference type="ChEBI" id="CHEBI:61430"/>
    </reaction>
</comment>
<evidence type="ECO:0000256" key="25">
    <source>
        <dbReference type="ARBA" id="ARBA00077090"/>
    </source>
</evidence>
<keyword evidence="11 27" id="KW-0560">Oxidoreductase</keyword>
<comment type="catalytic activity">
    <reaction evidence="17">
        <text>dodecanoyl-CoA + oxidized [electron-transfer flavoprotein] + H(+) = (2E)-dodecenoyl-CoA + reduced [electron-transfer flavoprotein]</text>
        <dbReference type="Rhea" id="RHEA:47296"/>
        <dbReference type="Rhea" id="RHEA-COMP:10685"/>
        <dbReference type="Rhea" id="RHEA-COMP:10686"/>
        <dbReference type="ChEBI" id="CHEBI:15378"/>
        <dbReference type="ChEBI" id="CHEBI:57330"/>
        <dbReference type="ChEBI" id="CHEBI:57375"/>
        <dbReference type="ChEBI" id="CHEBI:57692"/>
        <dbReference type="ChEBI" id="CHEBI:58307"/>
    </reaction>
</comment>
<dbReference type="Gene3D" id="2.40.110.20">
    <property type="match status" value="1"/>
</dbReference>
<dbReference type="Proteomes" id="UP000312512">
    <property type="component" value="Unassembled WGS sequence"/>
</dbReference>
<feature type="domain" description="Acetyl-CoA dehydrogenase-like C-terminal" evidence="30">
    <location>
        <begin position="467"/>
        <end position="597"/>
    </location>
</feature>
<evidence type="ECO:0000256" key="21">
    <source>
        <dbReference type="ARBA" id="ARBA00052387"/>
    </source>
</evidence>